<organism evidence="2 3">
    <name type="scientific">Caenorhabditis auriculariae</name>
    <dbReference type="NCBI Taxonomy" id="2777116"/>
    <lineage>
        <taxon>Eukaryota</taxon>
        <taxon>Metazoa</taxon>
        <taxon>Ecdysozoa</taxon>
        <taxon>Nematoda</taxon>
        <taxon>Chromadorea</taxon>
        <taxon>Rhabditida</taxon>
        <taxon>Rhabditina</taxon>
        <taxon>Rhabditomorpha</taxon>
        <taxon>Rhabditoidea</taxon>
        <taxon>Rhabditidae</taxon>
        <taxon>Peloderinae</taxon>
        <taxon>Caenorhabditis</taxon>
    </lineage>
</organism>
<name>A0A8S1GQT9_9PELO</name>
<protein>
    <recommendedName>
        <fullName evidence="4">Transmembrane protein</fullName>
    </recommendedName>
</protein>
<evidence type="ECO:0000313" key="3">
    <source>
        <dbReference type="Proteomes" id="UP000835052"/>
    </source>
</evidence>
<comment type="caution">
    <text evidence="2">The sequence shown here is derived from an EMBL/GenBank/DDBJ whole genome shotgun (WGS) entry which is preliminary data.</text>
</comment>
<accession>A0A8S1GQT9</accession>
<dbReference type="Proteomes" id="UP000835052">
    <property type="component" value="Unassembled WGS sequence"/>
</dbReference>
<evidence type="ECO:0000256" key="1">
    <source>
        <dbReference type="SAM" id="Phobius"/>
    </source>
</evidence>
<dbReference type="EMBL" id="CAJGYM010000003">
    <property type="protein sequence ID" value="CAD6185995.1"/>
    <property type="molecule type" value="Genomic_DNA"/>
</dbReference>
<sequence>MYSYKLRHFATHFQDVFLSQLDDFRQSETKRIRVLVQTCTGSSADPNRQEESEEGLRPLLFVCTSLFATPTALLSAPFALAVHVFMVALLFIDFPRILSCSLYLFPLGTVEATFFRGNKKGDRRIRHGCVLGSTVDGSPISRICRILSTPSITHSPCHS</sequence>
<evidence type="ECO:0000313" key="2">
    <source>
        <dbReference type="EMBL" id="CAD6185995.1"/>
    </source>
</evidence>
<dbReference type="AlphaFoldDB" id="A0A8S1GQT9"/>
<feature type="transmembrane region" description="Helical" evidence="1">
    <location>
        <begin position="96"/>
        <end position="115"/>
    </location>
</feature>
<gene>
    <name evidence="2" type="ORF">CAUJ_LOCUS1914</name>
</gene>
<feature type="transmembrane region" description="Helical" evidence="1">
    <location>
        <begin position="59"/>
        <end position="90"/>
    </location>
</feature>
<evidence type="ECO:0008006" key="4">
    <source>
        <dbReference type="Google" id="ProtNLM"/>
    </source>
</evidence>
<keyword evidence="1" id="KW-1133">Transmembrane helix</keyword>
<keyword evidence="1" id="KW-0472">Membrane</keyword>
<keyword evidence="3" id="KW-1185">Reference proteome</keyword>
<keyword evidence="1" id="KW-0812">Transmembrane</keyword>
<proteinExistence type="predicted"/>
<reference evidence="2" key="1">
    <citation type="submission" date="2020-10" db="EMBL/GenBank/DDBJ databases">
        <authorList>
            <person name="Kikuchi T."/>
        </authorList>
    </citation>
    <scope>NUCLEOTIDE SEQUENCE</scope>
    <source>
        <strain evidence="2">NKZ352</strain>
    </source>
</reference>